<keyword evidence="4" id="KW-0238">DNA-binding</keyword>
<proteinExistence type="inferred from homology"/>
<keyword evidence="5" id="KW-0804">Transcription</keyword>
<reference evidence="8 9" key="1">
    <citation type="submission" date="2021-12" db="EMBL/GenBank/DDBJ databases">
        <title>Discovery of the Pendulisporaceae a myxobacterial family with distinct sporulation behavior and unique specialized metabolism.</title>
        <authorList>
            <person name="Garcia R."/>
            <person name="Popoff A."/>
            <person name="Bader C.D."/>
            <person name="Loehr J."/>
            <person name="Walesch S."/>
            <person name="Walt C."/>
            <person name="Boldt J."/>
            <person name="Bunk B."/>
            <person name="Haeckl F.J.F.P.J."/>
            <person name="Gunesch A.P."/>
            <person name="Birkelbach J."/>
            <person name="Nuebel U."/>
            <person name="Pietschmann T."/>
            <person name="Bach T."/>
            <person name="Mueller R."/>
        </authorList>
    </citation>
    <scope>NUCLEOTIDE SEQUENCE [LARGE SCALE GENOMIC DNA]</scope>
    <source>
        <strain evidence="8 9">MSr11954</strain>
    </source>
</reference>
<dbReference type="Gene3D" id="1.10.10.10">
    <property type="entry name" value="Winged helix-like DNA-binding domain superfamily/Winged helix DNA-binding domain"/>
    <property type="match status" value="1"/>
</dbReference>
<dbReference type="RefSeq" id="WP_394827086.1">
    <property type="nucleotide sequence ID" value="NZ_CP089984.1"/>
</dbReference>
<dbReference type="InterPro" id="IPR036388">
    <property type="entry name" value="WH-like_DNA-bd_sf"/>
</dbReference>
<dbReference type="PANTHER" id="PTHR43133">
    <property type="entry name" value="RNA POLYMERASE ECF-TYPE SIGMA FACTO"/>
    <property type="match status" value="1"/>
</dbReference>
<dbReference type="SUPFAM" id="SSF88659">
    <property type="entry name" value="Sigma3 and sigma4 domains of RNA polymerase sigma factors"/>
    <property type="match status" value="1"/>
</dbReference>
<gene>
    <name evidence="8" type="ORF">LZC94_09250</name>
</gene>
<feature type="domain" description="RNA polymerase sigma factor 70 region 4 type 2" evidence="7">
    <location>
        <begin position="138"/>
        <end position="189"/>
    </location>
</feature>
<dbReference type="Proteomes" id="UP001370348">
    <property type="component" value="Chromosome"/>
</dbReference>
<dbReference type="Gene3D" id="1.10.1740.10">
    <property type="match status" value="1"/>
</dbReference>
<dbReference type="SUPFAM" id="SSF88946">
    <property type="entry name" value="Sigma2 domain of RNA polymerase sigma factors"/>
    <property type="match status" value="1"/>
</dbReference>
<dbReference type="Pfam" id="PF04542">
    <property type="entry name" value="Sigma70_r2"/>
    <property type="match status" value="1"/>
</dbReference>
<evidence type="ECO:0000256" key="5">
    <source>
        <dbReference type="ARBA" id="ARBA00023163"/>
    </source>
</evidence>
<keyword evidence="3" id="KW-0731">Sigma factor</keyword>
<dbReference type="InterPro" id="IPR039425">
    <property type="entry name" value="RNA_pol_sigma-70-like"/>
</dbReference>
<keyword evidence="9" id="KW-1185">Reference proteome</keyword>
<dbReference type="NCBIfam" id="TIGR02937">
    <property type="entry name" value="sigma70-ECF"/>
    <property type="match status" value="1"/>
</dbReference>
<comment type="similarity">
    <text evidence="1">Belongs to the sigma-70 factor family. ECF subfamily.</text>
</comment>
<evidence type="ECO:0000313" key="9">
    <source>
        <dbReference type="Proteomes" id="UP001370348"/>
    </source>
</evidence>
<dbReference type="EMBL" id="CP089984">
    <property type="protein sequence ID" value="WXB17453.1"/>
    <property type="molecule type" value="Genomic_DNA"/>
</dbReference>
<sequence length="286" mass="31900">MSTERTERAPLPTLDVLAHRAQQGDRDALEQLVRGLQDPLYRLALRVLGRTEPARDATQEILVLIVTQLSTFRGESAVRTWAYRIATRYLVRQRKRARRWTFEELAEGHLGQPPNAIAPDTLALADRRILEEEIFLGCTHAMLQSLDKPHRMAFVLGAICELESPEAASILGITEAAFRKRLSRARATLDGFMTKHCGVSNPKASCRCAFQVNHNVTEGRLDPARLQYEGYTVSRGKTSLEVIQALGEIESIRDSVALFRAQPAFTSPEDFAAHLRTLLTPASSLA</sequence>
<evidence type="ECO:0000256" key="1">
    <source>
        <dbReference type="ARBA" id="ARBA00010641"/>
    </source>
</evidence>
<feature type="domain" description="RNA polymerase sigma-70 region 2" evidence="6">
    <location>
        <begin position="32"/>
        <end position="99"/>
    </location>
</feature>
<dbReference type="InterPro" id="IPR014284">
    <property type="entry name" value="RNA_pol_sigma-70_dom"/>
</dbReference>
<dbReference type="InterPro" id="IPR007627">
    <property type="entry name" value="RNA_pol_sigma70_r2"/>
</dbReference>
<keyword evidence="2" id="KW-0805">Transcription regulation</keyword>
<evidence type="ECO:0000256" key="3">
    <source>
        <dbReference type="ARBA" id="ARBA00023082"/>
    </source>
</evidence>
<dbReference type="Pfam" id="PF08281">
    <property type="entry name" value="Sigma70_r4_2"/>
    <property type="match status" value="1"/>
</dbReference>
<accession>A0ABZ2M2K7</accession>
<protein>
    <submittedName>
        <fullName evidence="8">RNA polymerase sigma factor</fullName>
    </submittedName>
</protein>
<evidence type="ECO:0000256" key="2">
    <source>
        <dbReference type="ARBA" id="ARBA00023015"/>
    </source>
</evidence>
<evidence type="ECO:0000259" key="7">
    <source>
        <dbReference type="Pfam" id="PF08281"/>
    </source>
</evidence>
<dbReference type="InterPro" id="IPR013325">
    <property type="entry name" value="RNA_pol_sigma_r2"/>
</dbReference>
<evidence type="ECO:0000259" key="6">
    <source>
        <dbReference type="Pfam" id="PF04542"/>
    </source>
</evidence>
<name>A0ABZ2M2K7_9BACT</name>
<dbReference type="PANTHER" id="PTHR43133:SF8">
    <property type="entry name" value="RNA POLYMERASE SIGMA FACTOR HI_1459-RELATED"/>
    <property type="match status" value="1"/>
</dbReference>
<dbReference type="InterPro" id="IPR013249">
    <property type="entry name" value="RNA_pol_sigma70_r4_t2"/>
</dbReference>
<dbReference type="InterPro" id="IPR013324">
    <property type="entry name" value="RNA_pol_sigma_r3/r4-like"/>
</dbReference>
<evidence type="ECO:0000256" key="4">
    <source>
        <dbReference type="ARBA" id="ARBA00023125"/>
    </source>
</evidence>
<organism evidence="8 9">
    <name type="scientific">Pendulispora albinea</name>
    <dbReference type="NCBI Taxonomy" id="2741071"/>
    <lineage>
        <taxon>Bacteria</taxon>
        <taxon>Pseudomonadati</taxon>
        <taxon>Myxococcota</taxon>
        <taxon>Myxococcia</taxon>
        <taxon>Myxococcales</taxon>
        <taxon>Sorangiineae</taxon>
        <taxon>Pendulisporaceae</taxon>
        <taxon>Pendulispora</taxon>
    </lineage>
</organism>
<evidence type="ECO:0000313" key="8">
    <source>
        <dbReference type="EMBL" id="WXB17453.1"/>
    </source>
</evidence>